<keyword evidence="2" id="KW-0472">Membrane</keyword>
<sequence>MNWFIRITGFLLLLITLLPLLSTGKWYVRWWDFPRLQIAVLMAVPLITIAAVMWTSGLRTEHLIYSGVLIAAIAWQLSHTAPFGPLWPTEVADSQPNADTFKVMVSNLDYENPSPQNVSAELAEENADILLLVEYDEGWKQRLEALGTDYPYTHEEVRGEGLGLAFWSKIPIKSAQTRHLVSDRRASLWIELEFESGEQVNFIGIHPTPPGLLDSTGETRRDSRVRDAELILIAREIAQRNDEAWILAGDFNDVAWSHTTRLFKRTSGLLDPRIGRGLISTYMANYPPFRCPIDHVFLSEGFTLGSLSRKRMSGSDHFAILTQLAFEDAEGVTPRPEGNDASDAKEIIKEGIDDAEERDTR</sequence>
<evidence type="ECO:0000256" key="1">
    <source>
        <dbReference type="SAM" id="MobiDB-lite"/>
    </source>
</evidence>
<organism evidence="4 5">
    <name type="scientific">Mariniblastus fucicola</name>
    <dbReference type="NCBI Taxonomy" id="980251"/>
    <lineage>
        <taxon>Bacteria</taxon>
        <taxon>Pseudomonadati</taxon>
        <taxon>Planctomycetota</taxon>
        <taxon>Planctomycetia</taxon>
        <taxon>Pirellulales</taxon>
        <taxon>Pirellulaceae</taxon>
        <taxon>Mariniblastus</taxon>
    </lineage>
</organism>
<dbReference type="InterPro" id="IPR005135">
    <property type="entry name" value="Endo/exonuclease/phosphatase"/>
</dbReference>
<dbReference type="GO" id="GO:0004527">
    <property type="term" value="F:exonuclease activity"/>
    <property type="evidence" value="ECO:0007669"/>
    <property type="project" value="UniProtKB-KW"/>
</dbReference>
<protein>
    <submittedName>
        <fullName evidence="4">Endonuclease/Exonuclease/phosphatase family protein</fullName>
    </submittedName>
</protein>
<evidence type="ECO:0000256" key="2">
    <source>
        <dbReference type="SAM" id="Phobius"/>
    </source>
</evidence>
<dbReference type="Gene3D" id="3.60.10.10">
    <property type="entry name" value="Endonuclease/exonuclease/phosphatase"/>
    <property type="match status" value="1"/>
</dbReference>
<feature type="compositionally biased region" description="Basic and acidic residues" evidence="1">
    <location>
        <begin position="342"/>
        <end position="361"/>
    </location>
</feature>
<dbReference type="KEGG" id="mff:MFFC18_50480"/>
<accession>A0A5B9PIM0</accession>
<feature type="transmembrane region" description="Helical" evidence="2">
    <location>
        <begin position="38"/>
        <end position="56"/>
    </location>
</feature>
<dbReference type="GO" id="GO:0016020">
    <property type="term" value="C:membrane"/>
    <property type="evidence" value="ECO:0007669"/>
    <property type="project" value="GOC"/>
</dbReference>
<dbReference type="InterPro" id="IPR051916">
    <property type="entry name" value="GPI-anchor_lipid_remodeler"/>
</dbReference>
<dbReference type="GO" id="GO:0004519">
    <property type="term" value="F:endonuclease activity"/>
    <property type="evidence" value="ECO:0007669"/>
    <property type="project" value="UniProtKB-KW"/>
</dbReference>
<keyword evidence="4" id="KW-0540">Nuclease</keyword>
<dbReference type="AlphaFoldDB" id="A0A5B9PIM0"/>
<dbReference type="GO" id="GO:0006506">
    <property type="term" value="P:GPI anchor biosynthetic process"/>
    <property type="evidence" value="ECO:0007669"/>
    <property type="project" value="TreeGrafter"/>
</dbReference>
<keyword evidence="4" id="KW-0269">Exonuclease</keyword>
<dbReference type="RefSeq" id="WP_075084222.1">
    <property type="nucleotide sequence ID" value="NZ_CP042912.1"/>
</dbReference>
<evidence type="ECO:0000313" key="5">
    <source>
        <dbReference type="Proteomes" id="UP000322214"/>
    </source>
</evidence>
<proteinExistence type="predicted"/>
<feature type="region of interest" description="Disordered" evidence="1">
    <location>
        <begin position="330"/>
        <end position="361"/>
    </location>
</feature>
<dbReference type="PANTHER" id="PTHR14859">
    <property type="entry name" value="CALCOFLUOR WHITE HYPERSENSITIVE PROTEIN PRECURSOR"/>
    <property type="match status" value="1"/>
</dbReference>
<keyword evidence="4" id="KW-0378">Hydrolase</keyword>
<evidence type="ECO:0000313" key="4">
    <source>
        <dbReference type="EMBL" id="QEG25125.1"/>
    </source>
</evidence>
<dbReference type="PANTHER" id="PTHR14859:SF15">
    <property type="entry name" value="ENDONUCLEASE_EXONUCLEASE_PHOSPHATASE DOMAIN-CONTAINING PROTEIN"/>
    <property type="match status" value="1"/>
</dbReference>
<reference evidence="4 5" key="1">
    <citation type="submission" date="2019-08" db="EMBL/GenBank/DDBJ databases">
        <title>Deep-cultivation of Planctomycetes and their phenomic and genomic characterization uncovers novel biology.</title>
        <authorList>
            <person name="Wiegand S."/>
            <person name="Jogler M."/>
            <person name="Boedeker C."/>
            <person name="Pinto D."/>
            <person name="Vollmers J."/>
            <person name="Rivas-Marin E."/>
            <person name="Kohn T."/>
            <person name="Peeters S.H."/>
            <person name="Heuer A."/>
            <person name="Rast P."/>
            <person name="Oberbeckmann S."/>
            <person name="Bunk B."/>
            <person name="Jeske O."/>
            <person name="Meyerdierks A."/>
            <person name="Storesund J.E."/>
            <person name="Kallscheuer N."/>
            <person name="Luecker S."/>
            <person name="Lage O.M."/>
            <person name="Pohl T."/>
            <person name="Merkel B.J."/>
            <person name="Hornburger P."/>
            <person name="Mueller R.-W."/>
            <person name="Bruemmer F."/>
            <person name="Labrenz M."/>
            <person name="Spormann A.M."/>
            <person name="Op den Camp H."/>
            <person name="Overmann J."/>
            <person name="Amann R."/>
            <person name="Jetten M.S.M."/>
            <person name="Mascher T."/>
            <person name="Medema M.H."/>
            <person name="Devos D.P."/>
            <person name="Kaster A.-K."/>
            <person name="Ovreas L."/>
            <person name="Rohde M."/>
            <person name="Galperin M.Y."/>
            <person name="Jogler C."/>
        </authorList>
    </citation>
    <scope>NUCLEOTIDE SEQUENCE [LARGE SCALE GENOMIC DNA]</scope>
    <source>
        <strain evidence="4 5">FC18</strain>
    </source>
</reference>
<dbReference type="InterPro" id="IPR036691">
    <property type="entry name" value="Endo/exonu/phosph_ase_sf"/>
</dbReference>
<dbReference type="EMBL" id="CP042912">
    <property type="protein sequence ID" value="QEG25125.1"/>
    <property type="molecule type" value="Genomic_DNA"/>
</dbReference>
<keyword evidence="5" id="KW-1185">Reference proteome</keyword>
<dbReference type="Proteomes" id="UP000322214">
    <property type="component" value="Chromosome"/>
</dbReference>
<dbReference type="OrthoDB" id="9796594at2"/>
<feature type="transmembrane region" description="Helical" evidence="2">
    <location>
        <begin position="63"/>
        <end position="87"/>
    </location>
</feature>
<dbReference type="SUPFAM" id="SSF56219">
    <property type="entry name" value="DNase I-like"/>
    <property type="match status" value="1"/>
</dbReference>
<keyword evidence="2" id="KW-0812">Transmembrane</keyword>
<evidence type="ECO:0000259" key="3">
    <source>
        <dbReference type="Pfam" id="PF03372"/>
    </source>
</evidence>
<name>A0A5B9PIM0_9BACT</name>
<feature type="domain" description="Endonuclease/exonuclease/phosphatase" evidence="3">
    <location>
        <begin position="107"/>
        <end position="317"/>
    </location>
</feature>
<dbReference type="Pfam" id="PF03372">
    <property type="entry name" value="Exo_endo_phos"/>
    <property type="match status" value="1"/>
</dbReference>
<dbReference type="STRING" id="980251.GCA_001642875_01426"/>
<keyword evidence="2" id="KW-1133">Transmembrane helix</keyword>
<gene>
    <name evidence="4" type="ORF">MFFC18_50480</name>
</gene>
<keyword evidence="4" id="KW-0255">Endonuclease</keyword>